<dbReference type="EMBL" id="MK993554">
    <property type="protein sequence ID" value="QFZ98504.1"/>
    <property type="molecule type" value="Genomic_DNA"/>
</dbReference>
<dbReference type="GO" id="GO:0005840">
    <property type="term" value="C:ribosome"/>
    <property type="evidence" value="ECO:0007669"/>
    <property type="project" value="UniProtKB-KW"/>
</dbReference>
<geneLocation type="mitochondrion" evidence="7"/>
<gene>
    <name evidence="7" type="primary">rps3</name>
</gene>
<evidence type="ECO:0000256" key="2">
    <source>
        <dbReference type="ARBA" id="ARBA00010761"/>
    </source>
</evidence>
<dbReference type="Pfam" id="PF05316">
    <property type="entry name" value="VAR1"/>
    <property type="match status" value="1"/>
</dbReference>
<name>A0A5Q0N1Y5_9AGAR</name>
<reference evidence="7" key="1">
    <citation type="journal article" name="Front. Microbiol.">
        <title>Comparative Mitogenome Analysis Reveals Mitochondrial Genome Differentiation in Ectomycorrhizal and Asymbiotic Amanita Species.</title>
        <authorList>
            <person name="Li Q."/>
            <person name="He X."/>
            <person name="Ren Y."/>
            <person name="Xiong C."/>
            <person name="Jin X."/>
            <person name="Peng L."/>
            <person name="Huang W."/>
        </authorList>
    </citation>
    <scope>NUCLEOTIDE SEQUENCE</scope>
</reference>
<protein>
    <recommendedName>
        <fullName evidence="6">Small ribosomal subunit protein uS3m</fullName>
    </recommendedName>
</protein>
<dbReference type="GO" id="GO:0005739">
    <property type="term" value="C:mitochondrion"/>
    <property type="evidence" value="ECO:0007669"/>
    <property type="project" value="UniProtKB-SubCell"/>
</dbReference>
<organism evidence="7">
    <name type="scientific">Amanita pseudoporphyria</name>
    <dbReference type="NCBI Taxonomy" id="67725"/>
    <lineage>
        <taxon>Eukaryota</taxon>
        <taxon>Fungi</taxon>
        <taxon>Dikarya</taxon>
        <taxon>Basidiomycota</taxon>
        <taxon>Agaricomycotina</taxon>
        <taxon>Agaricomycetes</taxon>
        <taxon>Agaricomycetidae</taxon>
        <taxon>Agaricales</taxon>
        <taxon>Pluteineae</taxon>
        <taxon>Amanitaceae</taxon>
        <taxon>Amanita</taxon>
    </lineage>
</organism>
<keyword evidence="5" id="KW-0687">Ribonucleoprotein</keyword>
<sequence>MIMITNKVKNKNSTLSLNFTQANNKYLEGNQSLIPDNNLQRLSIDRRILPLFRIPILRQKFQEIEENNKNYILNKSSSNLLLNERVGLHSHTNLNKKLTNQVLKLFIKGIILYNLNLKSFLLHENKLNLILNIKNDKIYKLDTKISIFFNRVNKLFFLDTKIVLPKININKRKSITKKSDTLFVSYLKKGMYNIQTPLRNRKDIFTDIGFRKALFIHKISRKRISNNIVNNKDLIELGKEIINDLDYQIAQYKLLINKINNNNKVLDLLRNTSLLYLDTNINNKNSNFNYNLINSNVKDSEQLNYTTSNQSVDRSGEMNYKNLVINKIFKSVNKTNKIQIEHTINSIIENKEFNYKTESISIDSNPISIVYGNTALADNNNSKYPIINKYLKAISKYNIPKNGISIYYSNIIGYAFNNETNKLIKDIYHLLAYSFKSMYCLISKPVLVFTSNKIIIQLFYYLFIPNIMKSKKIYNLKNKRRKNLRFDLTWKKRRRKIKLLYRKFRKFNINSRVKLRKLYLFNITKIFPDKFKKLCEILSNLFKKPVELDLIRLHYPYNDSNILANFLAIMINRIKLRIIAKKLFGKAVLKNKKFSSTKTNKFNNIPAYLSGINIKVAGRLLNNKIVPRKTVKTIKRGAVATGKINYLDVAKYTNKNKRGAYSITVSSGQKFF</sequence>
<proteinExistence type="inferred from homology"/>
<accession>A0A5Q0N1Y5</accession>
<dbReference type="GO" id="GO:0006412">
    <property type="term" value="P:translation"/>
    <property type="evidence" value="ECO:0007669"/>
    <property type="project" value="InterPro"/>
</dbReference>
<comment type="subcellular location">
    <subcellularLocation>
        <location evidence="1">Mitochondrion</location>
    </subcellularLocation>
</comment>
<dbReference type="GO" id="GO:1990904">
    <property type="term" value="C:ribonucleoprotein complex"/>
    <property type="evidence" value="ECO:0007669"/>
    <property type="project" value="UniProtKB-KW"/>
</dbReference>
<evidence type="ECO:0000256" key="6">
    <source>
        <dbReference type="ARBA" id="ARBA00035157"/>
    </source>
</evidence>
<evidence type="ECO:0000256" key="5">
    <source>
        <dbReference type="ARBA" id="ARBA00023274"/>
    </source>
</evidence>
<dbReference type="GO" id="GO:0003735">
    <property type="term" value="F:structural constituent of ribosome"/>
    <property type="evidence" value="ECO:0007669"/>
    <property type="project" value="InterPro"/>
</dbReference>
<evidence type="ECO:0000256" key="1">
    <source>
        <dbReference type="ARBA" id="ARBA00004173"/>
    </source>
</evidence>
<evidence type="ECO:0000313" key="7">
    <source>
        <dbReference type="EMBL" id="QFZ98504.1"/>
    </source>
</evidence>
<evidence type="ECO:0000256" key="4">
    <source>
        <dbReference type="ARBA" id="ARBA00023128"/>
    </source>
</evidence>
<keyword evidence="3 7" id="KW-0689">Ribosomal protein</keyword>
<dbReference type="RefSeq" id="YP_009710555.1">
    <property type="nucleotide sequence ID" value="NC_045194.1"/>
</dbReference>
<comment type="similarity">
    <text evidence="2">Belongs to the universal ribosomal protein uS3 family.</text>
</comment>
<keyword evidence="4 7" id="KW-0496">Mitochondrion</keyword>
<dbReference type="GeneID" id="42437558"/>
<evidence type="ECO:0000256" key="3">
    <source>
        <dbReference type="ARBA" id="ARBA00022980"/>
    </source>
</evidence>
<dbReference type="InterPro" id="IPR007980">
    <property type="entry name" value="Ribosomal_uS3m_fun"/>
</dbReference>
<dbReference type="AlphaFoldDB" id="A0A5Q0N1Y5"/>